<evidence type="ECO:0000313" key="1">
    <source>
        <dbReference type="EMBL" id="PNR34583.1"/>
    </source>
</evidence>
<dbReference type="Proteomes" id="UP000006727">
    <property type="component" value="Chromosome 19"/>
</dbReference>
<dbReference type="Gramene" id="Pp3c19_20980V3.1">
    <property type="protein sequence ID" value="PAC:32939804.CDS.1"/>
    <property type="gene ID" value="Pp3c19_20980"/>
</dbReference>
<reference evidence="2" key="3">
    <citation type="submission" date="2020-12" db="UniProtKB">
        <authorList>
            <consortium name="EnsemblPlants"/>
        </authorList>
    </citation>
    <scope>IDENTIFICATION</scope>
</reference>
<keyword evidence="3" id="KW-1185">Reference proteome</keyword>
<dbReference type="InParanoid" id="A0A2K1IZ79"/>
<dbReference type="EnsemblPlants" id="Pp3c19_20980V3.1">
    <property type="protein sequence ID" value="PAC:32939804.CDS.1"/>
    <property type="gene ID" value="Pp3c19_20980"/>
</dbReference>
<evidence type="ECO:0000313" key="3">
    <source>
        <dbReference type="Proteomes" id="UP000006727"/>
    </source>
</evidence>
<dbReference type="AlphaFoldDB" id="A0A2K1IZ79"/>
<evidence type="ECO:0000313" key="2">
    <source>
        <dbReference type="EnsemblPlants" id="PAC:32939804.CDS.1"/>
    </source>
</evidence>
<reference evidence="1 3" key="1">
    <citation type="journal article" date="2008" name="Science">
        <title>The Physcomitrella genome reveals evolutionary insights into the conquest of land by plants.</title>
        <authorList>
            <person name="Rensing S."/>
            <person name="Lang D."/>
            <person name="Zimmer A."/>
            <person name="Terry A."/>
            <person name="Salamov A."/>
            <person name="Shapiro H."/>
            <person name="Nishiyama T."/>
            <person name="Perroud P.-F."/>
            <person name="Lindquist E."/>
            <person name="Kamisugi Y."/>
            <person name="Tanahashi T."/>
            <person name="Sakakibara K."/>
            <person name="Fujita T."/>
            <person name="Oishi K."/>
            <person name="Shin-I T."/>
            <person name="Kuroki Y."/>
            <person name="Toyoda A."/>
            <person name="Suzuki Y."/>
            <person name="Hashimoto A."/>
            <person name="Yamaguchi K."/>
            <person name="Sugano A."/>
            <person name="Kohara Y."/>
            <person name="Fujiyama A."/>
            <person name="Anterola A."/>
            <person name="Aoki S."/>
            <person name="Ashton N."/>
            <person name="Barbazuk W.B."/>
            <person name="Barker E."/>
            <person name="Bennetzen J."/>
            <person name="Bezanilla M."/>
            <person name="Blankenship R."/>
            <person name="Cho S.H."/>
            <person name="Dutcher S."/>
            <person name="Estelle M."/>
            <person name="Fawcett J.A."/>
            <person name="Gundlach H."/>
            <person name="Hanada K."/>
            <person name="Heyl A."/>
            <person name="Hicks K.A."/>
            <person name="Hugh J."/>
            <person name="Lohr M."/>
            <person name="Mayer K."/>
            <person name="Melkozernov A."/>
            <person name="Murata T."/>
            <person name="Nelson D."/>
            <person name="Pils B."/>
            <person name="Prigge M."/>
            <person name="Reiss B."/>
            <person name="Renner T."/>
            <person name="Rombauts S."/>
            <person name="Rushton P."/>
            <person name="Sanderfoot A."/>
            <person name="Schween G."/>
            <person name="Shiu S.-H."/>
            <person name="Stueber K."/>
            <person name="Theodoulou F.L."/>
            <person name="Tu H."/>
            <person name="Van de Peer Y."/>
            <person name="Verrier P.J."/>
            <person name="Waters E."/>
            <person name="Wood A."/>
            <person name="Yang L."/>
            <person name="Cove D."/>
            <person name="Cuming A."/>
            <person name="Hasebe M."/>
            <person name="Lucas S."/>
            <person name="Mishler D.B."/>
            <person name="Reski R."/>
            <person name="Grigoriev I."/>
            <person name="Quatrano R.S."/>
            <person name="Boore J.L."/>
        </authorList>
    </citation>
    <scope>NUCLEOTIDE SEQUENCE [LARGE SCALE GENOMIC DNA]</scope>
    <source>
        <strain evidence="2 3">cv. Gransden 2004</strain>
    </source>
</reference>
<proteinExistence type="predicted"/>
<gene>
    <name evidence="1" type="ORF">PHYPA_024400</name>
</gene>
<reference evidence="1 3" key="2">
    <citation type="journal article" date="2018" name="Plant J.">
        <title>The Physcomitrella patens chromosome-scale assembly reveals moss genome structure and evolution.</title>
        <authorList>
            <person name="Lang D."/>
            <person name="Ullrich K.K."/>
            <person name="Murat F."/>
            <person name="Fuchs J."/>
            <person name="Jenkins J."/>
            <person name="Haas F.B."/>
            <person name="Piednoel M."/>
            <person name="Gundlach H."/>
            <person name="Van Bel M."/>
            <person name="Meyberg R."/>
            <person name="Vives C."/>
            <person name="Morata J."/>
            <person name="Symeonidi A."/>
            <person name="Hiss M."/>
            <person name="Muchero W."/>
            <person name="Kamisugi Y."/>
            <person name="Saleh O."/>
            <person name="Blanc G."/>
            <person name="Decker E.L."/>
            <person name="van Gessel N."/>
            <person name="Grimwood J."/>
            <person name="Hayes R.D."/>
            <person name="Graham S.W."/>
            <person name="Gunter L.E."/>
            <person name="McDaniel S.F."/>
            <person name="Hoernstein S.N.W."/>
            <person name="Larsson A."/>
            <person name="Li F.W."/>
            <person name="Perroud P.F."/>
            <person name="Phillips J."/>
            <person name="Ranjan P."/>
            <person name="Rokshar D.S."/>
            <person name="Rothfels C.J."/>
            <person name="Schneider L."/>
            <person name="Shu S."/>
            <person name="Stevenson D.W."/>
            <person name="Thummler F."/>
            <person name="Tillich M."/>
            <person name="Villarreal Aguilar J.C."/>
            <person name="Widiez T."/>
            <person name="Wong G.K."/>
            <person name="Wymore A."/>
            <person name="Zhang Y."/>
            <person name="Zimmer A.D."/>
            <person name="Quatrano R.S."/>
            <person name="Mayer K.F.X."/>
            <person name="Goodstein D."/>
            <person name="Casacuberta J.M."/>
            <person name="Vandepoele K."/>
            <person name="Reski R."/>
            <person name="Cuming A.C."/>
            <person name="Tuskan G.A."/>
            <person name="Maumus F."/>
            <person name="Salse J."/>
            <person name="Schmutz J."/>
            <person name="Rensing S.A."/>
        </authorList>
    </citation>
    <scope>NUCLEOTIDE SEQUENCE [LARGE SCALE GENOMIC DNA]</scope>
    <source>
        <strain evidence="2 3">cv. Gransden 2004</strain>
    </source>
</reference>
<dbReference type="EMBL" id="ABEU02000019">
    <property type="protein sequence ID" value="PNR34583.1"/>
    <property type="molecule type" value="Genomic_DNA"/>
</dbReference>
<protein>
    <submittedName>
        <fullName evidence="1 2">Uncharacterized protein</fullName>
    </submittedName>
</protein>
<accession>A0A2K1IZ79</accession>
<organism evidence="1">
    <name type="scientific">Physcomitrium patens</name>
    <name type="common">Spreading-leaved earth moss</name>
    <name type="synonym">Physcomitrella patens</name>
    <dbReference type="NCBI Taxonomy" id="3218"/>
    <lineage>
        <taxon>Eukaryota</taxon>
        <taxon>Viridiplantae</taxon>
        <taxon>Streptophyta</taxon>
        <taxon>Embryophyta</taxon>
        <taxon>Bryophyta</taxon>
        <taxon>Bryophytina</taxon>
        <taxon>Bryopsida</taxon>
        <taxon>Funariidae</taxon>
        <taxon>Funariales</taxon>
        <taxon>Funariaceae</taxon>
        <taxon>Physcomitrium</taxon>
    </lineage>
</organism>
<name>A0A2K1IZ79_PHYPA</name>
<sequence>MPLPTSHCTSLPSHPGSIMEQLFRDGKRDSAAAAADSVAFRNPHFRFQDMVVPLPFCITCSWGDTVKLLAVSVVRPLVASIICCHDELGDEILATVVTFKLMFVGVKLC</sequence>